<gene>
    <name evidence="5" type="ORF">MICPUN_56707</name>
</gene>
<feature type="repeat" description="ANK" evidence="3">
    <location>
        <begin position="355"/>
        <end position="387"/>
    </location>
</feature>
<organism evidence="5 6">
    <name type="scientific">Micromonas commoda (strain RCC299 / NOUM17 / CCMP2709)</name>
    <name type="common">Picoplanktonic green alga</name>
    <dbReference type="NCBI Taxonomy" id="296587"/>
    <lineage>
        <taxon>Eukaryota</taxon>
        <taxon>Viridiplantae</taxon>
        <taxon>Chlorophyta</taxon>
        <taxon>Mamiellophyceae</taxon>
        <taxon>Mamiellales</taxon>
        <taxon>Mamiellaceae</taxon>
        <taxon>Micromonas</taxon>
    </lineage>
</organism>
<dbReference type="KEGG" id="mis:MICPUN_56707"/>
<dbReference type="OrthoDB" id="567660at2759"/>
<name>C1E112_MICCC</name>
<dbReference type="PROSITE" id="PS50297">
    <property type="entry name" value="ANK_REP_REGION"/>
    <property type="match status" value="3"/>
</dbReference>
<dbReference type="EMBL" id="CP001324">
    <property type="protein sequence ID" value="ACO61652.1"/>
    <property type="molecule type" value="Genomic_DNA"/>
</dbReference>
<evidence type="ECO:0000313" key="6">
    <source>
        <dbReference type="Proteomes" id="UP000002009"/>
    </source>
</evidence>
<dbReference type="AlphaFoldDB" id="C1E112"/>
<dbReference type="Gene3D" id="1.25.40.20">
    <property type="entry name" value="Ankyrin repeat-containing domain"/>
    <property type="match status" value="2"/>
</dbReference>
<reference evidence="5 6" key="1">
    <citation type="journal article" date="2009" name="Science">
        <title>Green evolution and dynamic adaptations revealed by genomes of the marine picoeukaryotes Micromonas.</title>
        <authorList>
            <person name="Worden A.Z."/>
            <person name="Lee J.H."/>
            <person name="Mock T."/>
            <person name="Rouze P."/>
            <person name="Simmons M.P."/>
            <person name="Aerts A.L."/>
            <person name="Allen A.E."/>
            <person name="Cuvelier M.L."/>
            <person name="Derelle E."/>
            <person name="Everett M.V."/>
            <person name="Foulon E."/>
            <person name="Grimwood J."/>
            <person name="Gundlach H."/>
            <person name="Henrissat B."/>
            <person name="Napoli C."/>
            <person name="McDonald S.M."/>
            <person name="Parker M.S."/>
            <person name="Rombauts S."/>
            <person name="Salamov A."/>
            <person name="Von Dassow P."/>
            <person name="Badger J.H."/>
            <person name="Coutinho P.M."/>
            <person name="Demir E."/>
            <person name="Dubchak I."/>
            <person name="Gentemann C."/>
            <person name="Eikrem W."/>
            <person name="Gready J.E."/>
            <person name="John U."/>
            <person name="Lanier W."/>
            <person name="Lindquist E.A."/>
            <person name="Lucas S."/>
            <person name="Mayer K.F."/>
            <person name="Moreau H."/>
            <person name="Not F."/>
            <person name="Otillar R."/>
            <person name="Panaud O."/>
            <person name="Pangilinan J."/>
            <person name="Paulsen I."/>
            <person name="Piegu B."/>
            <person name="Poliakov A."/>
            <person name="Robbens S."/>
            <person name="Schmutz J."/>
            <person name="Toulza E."/>
            <person name="Wyss T."/>
            <person name="Zelensky A."/>
            <person name="Zhou K."/>
            <person name="Armbrust E.V."/>
            <person name="Bhattacharya D."/>
            <person name="Goodenough U.W."/>
            <person name="Van de Peer Y."/>
            <person name="Grigoriev I.V."/>
        </authorList>
    </citation>
    <scope>NUCLEOTIDE SEQUENCE [LARGE SCALE GENOMIC DNA]</scope>
    <source>
        <strain evidence="6">RCC299 / NOUM17</strain>
    </source>
</reference>
<dbReference type="InterPro" id="IPR002110">
    <property type="entry name" value="Ankyrin_rpt"/>
</dbReference>
<feature type="repeat" description="ANK" evidence="3">
    <location>
        <begin position="288"/>
        <end position="320"/>
    </location>
</feature>
<dbReference type="eggNOG" id="KOG0504">
    <property type="taxonomic scope" value="Eukaryota"/>
</dbReference>
<evidence type="ECO:0000256" key="2">
    <source>
        <dbReference type="ARBA" id="ARBA00023043"/>
    </source>
</evidence>
<dbReference type="STRING" id="296587.C1E112"/>
<keyword evidence="6" id="KW-1185">Reference proteome</keyword>
<dbReference type="RefSeq" id="XP_002500394.1">
    <property type="nucleotide sequence ID" value="XM_002500348.1"/>
</dbReference>
<evidence type="ECO:0000256" key="4">
    <source>
        <dbReference type="SAM" id="MobiDB-lite"/>
    </source>
</evidence>
<dbReference type="PRINTS" id="PR01415">
    <property type="entry name" value="ANKYRIN"/>
</dbReference>
<dbReference type="PANTHER" id="PTHR24171">
    <property type="entry name" value="ANKYRIN REPEAT DOMAIN-CONTAINING PROTEIN 39-RELATED"/>
    <property type="match status" value="1"/>
</dbReference>
<dbReference type="GeneID" id="8242027"/>
<evidence type="ECO:0000256" key="1">
    <source>
        <dbReference type="ARBA" id="ARBA00022737"/>
    </source>
</evidence>
<dbReference type="PROSITE" id="PS50088">
    <property type="entry name" value="ANK_REPEAT"/>
    <property type="match status" value="3"/>
</dbReference>
<dbReference type="SUPFAM" id="SSF48403">
    <property type="entry name" value="Ankyrin repeat"/>
    <property type="match status" value="1"/>
</dbReference>
<dbReference type="Pfam" id="PF12796">
    <property type="entry name" value="Ank_2"/>
    <property type="match status" value="1"/>
</dbReference>
<dbReference type="InterPro" id="IPR036770">
    <property type="entry name" value="Ankyrin_rpt-contain_sf"/>
</dbReference>
<feature type="compositionally biased region" description="Polar residues" evidence="4">
    <location>
        <begin position="29"/>
        <end position="42"/>
    </location>
</feature>
<feature type="region of interest" description="Disordered" evidence="4">
    <location>
        <begin position="1"/>
        <end position="45"/>
    </location>
</feature>
<dbReference type="InParanoid" id="C1E112"/>
<sequence length="415" mass="43766">MRLVASGFGAPASSAAATSSSVGSTTLSNGCSWRHTASTQARHPTRCRRISPCLVASAWIARRPARRAASSASASRSFTRLSTTSVSASTSASFLKRRGGASRPGRGVRMAFGRVDAGSTRLVPNRDRRLLLGMRAIASSGADVPGIRREFPQLRGGVRASRVVGRVAKLLGDRRDEVGTIPILRALPRHGASRVWGAAVRIGLSVIVRHARVEKTEMRGTRVIRARGAMGRGGHSDDEGTPYDQRLEEVEFMRSACVAAQRGDVDKLRAMLHRRPDVMLDDGVGGDSGYTPLHYAAREGHAECVRALLASGANANARTRAGGATPLHRAAFTGSGACVMLLLEGGADPCLRDADGESALHKASANGHADVVRALLRAGGERGIAGERDRKGMTPVERAADEATRAAFGDRVGNC</sequence>
<protein>
    <submittedName>
        <fullName evidence="5">Uncharacterized protein</fullName>
    </submittedName>
</protein>
<proteinExistence type="predicted"/>
<dbReference type="Pfam" id="PF00023">
    <property type="entry name" value="Ank"/>
    <property type="match status" value="1"/>
</dbReference>
<keyword evidence="1" id="KW-0677">Repeat</keyword>
<evidence type="ECO:0000256" key="3">
    <source>
        <dbReference type="PROSITE-ProRule" id="PRU00023"/>
    </source>
</evidence>
<accession>C1E112</accession>
<feature type="repeat" description="ANK" evidence="3">
    <location>
        <begin position="322"/>
        <end position="354"/>
    </location>
</feature>
<dbReference type="SMART" id="SM00248">
    <property type="entry name" value="ANK"/>
    <property type="match status" value="4"/>
</dbReference>
<dbReference type="PANTHER" id="PTHR24171:SF9">
    <property type="entry name" value="ANKYRIN REPEAT DOMAIN-CONTAINING PROTEIN 39"/>
    <property type="match status" value="1"/>
</dbReference>
<keyword evidence="2 3" id="KW-0040">ANK repeat</keyword>
<dbReference type="Proteomes" id="UP000002009">
    <property type="component" value="Chromosome 3"/>
</dbReference>
<evidence type="ECO:0000313" key="5">
    <source>
        <dbReference type="EMBL" id="ACO61652.1"/>
    </source>
</evidence>
<feature type="compositionally biased region" description="Low complexity" evidence="4">
    <location>
        <begin position="1"/>
        <end position="28"/>
    </location>
</feature>